<dbReference type="EMBL" id="JAAAWN010000001">
    <property type="protein sequence ID" value="NDV89777.1"/>
    <property type="molecule type" value="Genomic_DNA"/>
</dbReference>
<proteinExistence type="predicted"/>
<feature type="domain" description="Fibrobacter succinogenes major paralogous" evidence="1">
    <location>
        <begin position="38"/>
        <end position="223"/>
    </location>
</feature>
<keyword evidence="3" id="KW-1185">Reference proteome</keyword>
<dbReference type="Proteomes" id="UP000470213">
    <property type="component" value="Unassembled WGS sequence"/>
</dbReference>
<gene>
    <name evidence="2" type="ORF">GTH32_01020</name>
</gene>
<accession>A0A7X5RJH0</accession>
<protein>
    <recommendedName>
        <fullName evidence="1">Fibrobacter succinogenes major paralogous domain-containing protein</fullName>
    </recommendedName>
</protein>
<reference evidence="2 3" key="1">
    <citation type="submission" date="2020-01" db="EMBL/GenBank/DDBJ databases">
        <authorList>
            <person name="Chen J."/>
            <person name="Zhu S."/>
            <person name="Yang J."/>
        </authorList>
    </citation>
    <scope>NUCLEOTIDE SEQUENCE [LARGE SCALE GENOMIC DNA]</scope>
    <source>
        <strain evidence="2 3">345S023</strain>
    </source>
</reference>
<evidence type="ECO:0000259" key="1">
    <source>
        <dbReference type="Pfam" id="PF09603"/>
    </source>
</evidence>
<organism evidence="2 3">
    <name type="scientific">Alteromonas profundi</name>
    <dbReference type="NCBI Taxonomy" id="2696062"/>
    <lineage>
        <taxon>Bacteria</taxon>
        <taxon>Pseudomonadati</taxon>
        <taxon>Pseudomonadota</taxon>
        <taxon>Gammaproteobacteria</taxon>
        <taxon>Alteromonadales</taxon>
        <taxon>Alteromonadaceae</taxon>
        <taxon>Alteromonas/Salinimonas group</taxon>
        <taxon>Alteromonas</taxon>
    </lineage>
</organism>
<dbReference type="RefSeq" id="WP_163083370.1">
    <property type="nucleotide sequence ID" value="NZ_JAAAWN010000001.1"/>
</dbReference>
<comment type="caution">
    <text evidence="2">The sequence shown here is derived from an EMBL/GenBank/DDBJ whole genome shotgun (WGS) entry which is preliminary data.</text>
</comment>
<dbReference type="InterPro" id="IPR011871">
    <property type="entry name" value="Fib_succ_major"/>
</dbReference>
<dbReference type="Pfam" id="PF09603">
    <property type="entry name" value="Fib_succ_major"/>
    <property type="match status" value="1"/>
</dbReference>
<evidence type="ECO:0000313" key="2">
    <source>
        <dbReference type="EMBL" id="NDV89777.1"/>
    </source>
</evidence>
<name>A0A7X5RJH0_9ALTE</name>
<dbReference type="NCBIfam" id="TIGR02145">
    <property type="entry name" value="Fib_succ_major"/>
    <property type="match status" value="1"/>
</dbReference>
<evidence type="ECO:0000313" key="3">
    <source>
        <dbReference type="Proteomes" id="UP000470213"/>
    </source>
</evidence>
<dbReference type="AlphaFoldDB" id="A0A7X5RJH0"/>
<sequence length="227" mass="25661">MNTLNTFAANENANILDKLSKETVNNIVDIDGQSYHTVKIGAQIWLAENLRTTKFQDGTPVATGFIPNDDEQNLLRFGRLYDWHDVSNPRGLCPEGWRVASDSDWKALEKSIGISGKSLHKEGWRGKDDVAIRLKAEQPNTLFKAFDQSQVNKYGFNATAAGVKLGNWYITQGMYTEFWSNTSATEKQAFARTLAYSWWNSHKGQIRRTKLLKSHMLSVRCVKIEAG</sequence>